<dbReference type="Proteomes" id="UP000293433">
    <property type="component" value="Unassembled WGS sequence"/>
</dbReference>
<reference evidence="1 2" key="1">
    <citation type="submission" date="2019-02" db="EMBL/GenBank/DDBJ databases">
        <title>Genomic Encyclopedia of Type Strains, Phase IV (KMG-IV): sequencing the most valuable type-strain genomes for metagenomic binning, comparative biology and taxonomic classification.</title>
        <authorList>
            <person name="Goeker M."/>
        </authorList>
    </citation>
    <scope>NUCLEOTIDE SEQUENCE [LARGE SCALE GENOMIC DNA]</scope>
    <source>
        <strain evidence="1 2">DSM 10617</strain>
    </source>
</reference>
<organism evidence="1 2">
    <name type="scientific">Sphaerotilus mobilis</name>
    <dbReference type="NCBI Taxonomy" id="47994"/>
    <lineage>
        <taxon>Bacteria</taxon>
        <taxon>Pseudomonadati</taxon>
        <taxon>Pseudomonadota</taxon>
        <taxon>Betaproteobacteria</taxon>
        <taxon>Burkholderiales</taxon>
        <taxon>Sphaerotilaceae</taxon>
        <taxon>Sphaerotilus</taxon>
    </lineage>
</organism>
<sequence length="78" mass="8668">MQALRLIVNPVDRRLVIDLPDMLASGACEVIILPVDPRSDVTPERLATRRPSAKLIETRMKDDLTASVAADDEWDALK</sequence>
<proteinExistence type="predicted"/>
<name>A0A4Q7LCN3_9BURK</name>
<dbReference type="OrthoDB" id="5572510at2"/>
<accession>A0A4Q7LCN3</accession>
<dbReference type="EMBL" id="SGWV01000012">
    <property type="protein sequence ID" value="RZS47470.1"/>
    <property type="molecule type" value="Genomic_DNA"/>
</dbReference>
<protein>
    <submittedName>
        <fullName evidence="1">Uncharacterized protein</fullName>
    </submittedName>
</protein>
<dbReference type="RefSeq" id="WP_130483492.1">
    <property type="nucleotide sequence ID" value="NZ_SGWV01000012.1"/>
</dbReference>
<gene>
    <name evidence="1" type="ORF">EV685_3675</name>
</gene>
<comment type="caution">
    <text evidence="1">The sequence shown here is derived from an EMBL/GenBank/DDBJ whole genome shotgun (WGS) entry which is preliminary data.</text>
</comment>
<keyword evidence="2" id="KW-1185">Reference proteome</keyword>
<evidence type="ECO:0000313" key="1">
    <source>
        <dbReference type="EMBL" id="RZS47470.1"/>
    </source>
</evidence>
<evidence type="ECO:0000313" key="2">
    <source>
        <dbReference type="Proteomes" id="UP000293433"/>
    </source>
</evidence>
<dbReference type="AlphaFoldDB" id="A0A4Q7LCN3"/>